<evidence type="ECO:0000256" key="1">
    <source>
        <dbReference type="ARBA" id="ARBA00010928"/>
    </source>
</evidence>
<name>A0ABW7C4E7_9CYAN</name>
<evidence type="ECO:0000259" key="4">
    <source>
        <dbReference type="Pfam" id="PF02894"/>
    </source>
</evidence>
<dbReference type="Pfam" id="PF02894">
    <property type="entry name" value="GFO_IDH_MocA_C"/>
    <property type="match status" value="1"/>
</dbReference>
<dbReference type="RefSeq" id="WP_393009705.1">
    <property type="nucleotide sequence ID" value="NZ_JAZAQF010000001.1"/>
</dbReference>
<feature type="domain" description="Gfo/Idh/MocA-like oxidoreductase C-terminal" evidence="4">
    <location>
        <begin position="140"/>
        <end position="362"/>
    </location>
</feature>
<evidence type="ECO:0000259" key="3">
    <source>
        <dbReference type="Pfam" id="PF01408"/>
    </source>
</evidence>
<organism evidence="5 6">
    <name type="scientific">Limnothrix redekei LRLZ20PSL1</name>
    <dbReference type="NCBI Taxonomy" id="3112953"/>
    <lineage>
        <taxon>Bacteria</taxon>
        <taxon>Bacillati</taxon>
        <taxon>Cyanobacteriota</taxon>
        <taxon>Cyanophyceae</taxon>
        <taxon>Pseudanabaenales</taxon>
        <taxon>Pseudanabaenaceae</taxon>
        <taxon>Limnothrix</taxon>
    </lineage>
</organism>
<feature type="domain" description="Gfo/Idh/MocA-like oxidoreductase N-terminal" evidence="3">
    <location>
        <begin position="9"/>
        <end position="127"/>
    </location>
</feature>
<proteinExistence type="inferred from homology"/>
<dbReference type="Proteomes" id="UP001604335">
    <property type="component" value="Unassembled WGS sequence"/>
</dbReference>
<dbReference type="SUPFAM" id="SSF55347">
    <property type="entry name" value="Glyceraldehyde-3-phosphate dehydrogenase-like, C-terminal domain"/>
    <property type="match status" value="1"/>
</dbReference>
<dbReference type="InterPro" id="IPR004104">
    <property type="entry name" value="Gfo/Idh/MocA-like_OxRdtase_C"/>
</dbReference>
<dbReference type="InterPro" id="IPR000683">
    <property type="entry name" value="Gfo/Idh/MocA-like_OxRdtase_N"/>
</dbReference>
<dbReference type="PANTHER" id="PTHR43818">
    <property type="entry name" value="BCDNA.GH03377"/>
    <property type="match status" value="1"/>
</dbReference>
<gene>
    <name evidence="5" type="ORF">VPK24_00360</name>
</gene>
<evidence type="ECO:0000313" key="5">
    <source>
        <dbReference type="EMBL" id="MFG3816072.1"/>
    </source>
</evidence>
<protein>
    <submittedName>
        <fullName evidence="5">Gfo/Idh/MocA family oxidoreductase</fullName>
    </submittedName>
</protein>
<dbReference type="Gene3D" id="3.30.360.10">
    <property type="entry name" value="Dihydrodipicolinate Reductase, domain 2"/>
    <property type="match status" value="1"/>
</dbReference>
<comment type="similarity">
    <text evidence="1">Belongs to the Gfo/Idh/MocA family.</text>
</comment>
<evidence type="ECO:0000313" key="6">
    <source>
        <dbReference type="Proteomes" id="UP001604335"/>
    </source>
</evidence>
<accession>A0ABW7C4E7</accession>
<dbReference type="Gene3D" id="3.40.50.720">
    <property type="entry name" value="NAD(P)-binding Rossmann-like Domain"/>
    <property type="match status" value="1"/>
</dbReference>
<dbReference type="InterPro" id="IPR036291">
    <property type="entry name" value="NAD(P)-bd_dom_sf"/>
</dbReference>
<dbReference type="EMBL" id="JAZAQF010000001">
    <property type="protein sequence ID" value="MFG3816072.1"/>
    <property type="molecule type" value="Genomic_DNA"/>
</dbReference>
<dbReference type="Pfam" id="PF01408">
    <property type="entry name" value="GFO_IDH_MocA"/>
    <property type="match status" value="1"/>
</dbReference>
<evidence type="ECO:0000256" key="2">
    <source>
        <dbReference type="ARBA" id="ARBA00023002"/>
    </source>
</evidence>
<dbReference type="InterPro" id="IPR050463">
    <property type="entry name" value="Gfo/Idh/MocA_oxidrdct_glycsds"/>
</dbReference>
<dbReference type="SUPFAM" id="SSF51735">
    <property type="entry name" value="NAD(P)-binding Rossmann-fold domains"/>
    <property type="match status" value="1"/>
</dbReference>
<keyword evidence="2" id="KW-0560">Oxidoreductase</keyword>
<reference evidence="6" key="1">
    <citation type="journal article" date="2024" name="Algal Res.">
        <title>Biochemical, toxicological and genomic investigation of a high-biomass producing Limnothrix strain isolated from Italian shallow drinking water reservoir.</title>
        <authorList>
            <person name="Simonazzi M."/>
            <person name="Shishido T.K."/>
            <person name="Delbaje E."/>
            <person name="Wahlsten M."/>
            <person name="Fewer D.P."/>
            <person name="Sivonen K."/>
            <person name="Pezzolesi L."/>
            <person name="Pistocchi R."/>
        </authorList>
    </citation>
    <scope>NUCLEOTIDE SEQUENCE [LARGE SCALE GENOMIC DNA]</scope>
    <source>
        <strain evidence="6">LRLZ20PSL1</strain>
    </source>
</reference>
<comment type="caution">
    <text evidence="5">The sequence shown here is derived from an EMBL/GenBank/DDBJ whole genome shotgun (WGS) entry which is preliminary data.</text>
</comment>
<dbReference type="PANTHER" id="PTHR43818:SF11">
    <property type="entry name" value="BCDNA.GH03377"/>
    <property type="match status" value="1"/>
</dbReference>
<keyword evidence="6" id="KW-1185">Reference proteome</keyword>
<sequence length="365" mass="40366">MTYSTNTLGVAIAGTGFGQKIHLPVLQQHHRTRPIALYHRQIQTAQAIAQRHQLPYAFDSFEEMVALPAVQAVMISTPPFLHYTMAQTALAAGKHVLLEKPVTMTVQEAIALEHLAAKTGAIVAVDFEFRMVPAWQYLAELLADDRVGQKRLIKIDWMASSRADASRPWNWYAQRSSGGGALGAIGSHTFDYIHWLFGPVRRLFAHLVTSVPARPDPSSGQLKPVDSDDICQLLLELTDGTPVQVCLSSTTYQGRGHWVEVYGDRGTLILGSDNQADYIHGFKLWYAPAGEPLQELPIPDRLAFPQTYPDGRMAAVLRVVDRWVQAIDQGQAIAPSLHEGIASQQLMDLAHESHDRGQWVTVPDA</sequence>